<dbReference type="PANTHER" id="PTHR33777:SF1">
    <property type="entry name" value="UPF0045 PROTEIN ECM15"/>
    <property type="match status" value="1"/>
</dbReference>
<evidence type="ECO:0000313" key="5">
    <source>
        <dbReference type="Proteomes" id="UP000214746"/>
    </source>
</evidence>
<dbReference type="RefSeq" id="WP_089201535.1">
    <property type="nucleotide sequence ID" value="NZ_NHRJ02000018.1"/>
</dbReference>
<dbReference type="SUPFAM" id="SSF89957">
    <property type="entry name" value="MTH1187/YkoF-like"/>
    <property type="match status" value="1"/>
</dbReference>
<accession>A0A2W1NJS3</accession>
<evidence type="ECO:0000313" key="4">
    <source>
        <dbReference type="EMBL" id="PZE19293.1"/>
    </source>
</evidence>
<proteinExistence type="inferred from homology"/>
<evidence type="ECO:0000256" key="1">
    <source>
        <dbReference type="ARBA" id="ARBA00010272"/>
    </source>
</evidence>
<feature type="region of interest" description="Disordered" evidence="2">
    <location>
        <begin position="81"/>
        <end position="101"/>
    </location>
</feature>
<dbReference type="Proteomes" id="UP000214746">
    <property type="component" value="Unassembled WGS sequence"/>
</dbReference>
<sequence length="101" mass="11407">MAIVELTIIPVGTGSTSVSQYVADIQRTLKDTPEPIQYQMTPMSTIIEGDLEDLLIVLRRLHEVPFHNGAQRVSTSIKIDDRRDQISSMQQKLQSVEDKLQ</sequence>
<dbReference type="OrthoDB" id="2147383at2"/>
<dbReference type="InterPro" id="IPR002767">
    <property type="entry name" value="Thiamine_BP"/>
</dbReference>
<dbReference type="GO" id="GO:0005829">
    <property type="term" value="C:cytosol"/>
    <property type="evidence" value="ECO:0007669"/>
    <property type="project" value="TreeGrafter"/>
</dbReference>
<name>A0A2W1NJS3_PAEXE</name>
<keyword evidence="5" id="KW-1185">Reference proteome</keyword>
<dbReference type="NCBIfam" id="TIGR00106">
    <property type="entry name" value="MTH1187 family thiamine-binding protein"/>
    <property type="match status" value="1"/>
</dbReference>
<dbReference type="InterPro" id="IPR051614">
    <property type="entry name" value="UPF0045_domain"/>
</dbReference>
<comment type="caution">
    <text evidence="4">The sequence shown here is derived from an EMBL/GenBank/DDBJ whole genome shotgun (WGS) entry which is preliminary data.</text>
</comment>
<dbReference type="EMBL" id="NHRJ02000018">
    <property type="protein sequence ID" value="PZE19293.1"/>
    <property type="molecule type" value="Genomic_DNA"/>
</dbReference>
<reference evidence="4" key="1">
    <citation type="submission" date="2018-06" db="EMBL/GenBank/DDBJ databases">
        <title>Paenibacillus xerothermodurans sp. nov. an extremely dry heat resistant spore forming bacterium isolated from the soil of Cape Canaveral, Florida.</title>
        <authorList>
            <person name="Seuylemezian A."/>
            <person name="Kaur N."/>
            <person name="Patil P."/>
            <person name="Patil P."/>
            <person name="Mayilraj S."/>
            <person name="Vaishampayan P."/>
        </authorList>
    </citation>
    <scope>NUCLEOTIDE SEQUENCE [LARGE SCALE GENOMIC DNA]</scope>
    <source>
        <strain evidence="4">ATCC 27380</strain>
    </source>
</reference>
<feature type="domain" description="Thiamine-binding protein" evidence="3">
    <location>
        <begin position="4"/>
        <end position="97"/>
    </location>
</feature>
<evidence type="ECO:0000259" key="3">
    <source>
        <dbReference type="Pfam" id="PF01910"/>
    </source>
</evidence>
<protein>
    <submittedName>
        <fullName evidence="4">Thiamine-binding protein</fullName>
    </submittedName>
</protein>
<comment type="similarity">
    <text evidence="1">Belongs to the UPF0045 family.</text>
</comment>
<gene>
    <name evidence="4" type="ORF">CBW46_018950</name>
</gene>
<dbReference type="AlphaFoldDB" id="A0A2W1NJS3"/>
<organism evidence="4 5">
    <name type="scientific">Paenibacillus xerothermodurans</name>
    <dbReference type="NCBI Taxonomy" id="1977292"/>
    <lineage>
        <taxon>Bacteria</taxon>
        <taxon>Bacillati</taxon>
        <taxon>Bacillota</taxon>
        <taxon>Bacilli</taxon>
        <taxon>Bacillales</taxon>
        <taxon>Paenibacillaceae</taxon>
        <taxon>Paenibacillus</taxon>
    </lineage>
</organism>
<dbReference type="InterPro" id="IPR029756">
    <property type="entry name" value="MTH1187/YkoF-like"/>
</dbReference>
<dbReference type="Gene3D" id="3.30.70.930">
    <property type="match status" value="1"/>
</dbReference>
<dbReference type="PANTHER" id="PTHR33777">
    <property type="entry name" value="UPF0045 PROTEIN ECM15"/>
    <property type="match status" value="1"/>
</dbReference>
<dbReference type="Pfam" id="PF01910">
    <property type="entry name" value="Thiamine_BP"/>
    <property type="match status" value="1"/>
</dbReference>
<evidence type="ECO:0000256" key="2">
    <source>
        <dbReference type="SAM" id="MobiDB-lite"/>
    </source>
</evidence>